<dbReference type="RefSeq" id="WP_167703127.1">
    <property type="nucleotide sequence ID" value="NZ_CP118168.1"/>
</dbReference>
<keyword evidence="5" id="KW-1185">Reference proteome</keyword>
<evidence type="ECO:0000256" key="2">
    <source>
        <dbReference type="SAM" id="SignalP"/>
    </source>
</evidence>
<dbReference type="CDD" id="cd13401">
    <property type="entry name" value="Slt70-like"/>
    <property type="match status" value="1"/>
</dbReference>
<keyword evidence="2" id="KW-0732">Signal</keyword>
<organism evidence="4 5">
    <name type="scientific">Entomospira nematocerorum</name>
    <dbReference type="NCBI Taxonomy" id="2719987"/>
    <lineage>
        <taxon>Bacteria</taxon>
        <taxon>Pseudomonadati</taxon>
        <taxon>Spirochaetota</taxon>
        <taxon>Spirochaetia</taxon>
        <taxon>Spirochaetales</taxon>
        <taxon>Spirochaetaceae</taxon>
        <taxon>Entomospira</taxon>
    </lineage>
</organism>
<evidence type="ECO:0000256" key="1">
    <source>
        <dbReference type="ARBA" id="ARBA00007734"/>
    </source>
</evidence>
<feature type="chain" id="PRO_5036779955" evidence="2">
    <location>
        <begin position="26"/>
        <end position="760"/>
    </location>
</feature>
<dbReference type="InterPro" id="IPR008258">
    <property type="entry name" value="Transglycosylase_SLT_dom_1"/>
</dbReference>
<comment type="similarity">
    <text evidence="1">Belongs to the transglycosylase Slt family.</text>
</comment>
<dbReference type="AlphaFoldDB" id="A0A968GC31"/>
<dbReference type="InterPro" id="IPR011990">
    <property type="entry name" value="TPR-like_helical_dom_sf"/>
</dbReference>
<protein>
    <submittedName>
        <fullName evidence="4">Lytic transglycosylase domain-containing protein</fullName>
    </submittedName>
</protein>
<feature type="signal peptide" evidence="2">
    <location>
        <begin position="1"/>
        <end position="25"/>
    </location>
</feature>
<comment type="caution">
    <text evidence="4">The sequence shown here is derived from an EMBL/GenBank/DDBJ whole genome shotgun (WGS) entry which is preliminary data.</text>
</comment>
<accession>A0A968GC31</accession>
<dbReference type="Gene3D" id="1.10.530.10">
    <property type="match status" value="1"/>
</dbReference>
<dbReference type="Gene3D" id="1.25.40.10">
    <property type="entry name" value="Tetratricopeptide repeat domain"/>
    <property type="match status" value="1"/>
</dbReference>
<reference evidence="4" key="1">
    <citation type="submission" date="2020-03" db="EMBL/GenBank/DDBJ databases">
        <title>Spirochaetal bacteria isolated from arthropods constitute a novel genus Entomospira genus novum within the order Spirochaetales.</title>
        <authorList>
            <person name="Grana-Miraglia L."/>
            <person name="Sikutova S."/>
            <person name="Fingerle V."/>
            <person name="Sing A."/>
            <person name="Castillo-Ramirez S."/>
            <person name="Margos G."/>
            <person name="Rudolf I."/>
        </authorList>
    </citation>
    <scope>NUCLEOTIDE SEQUENCE</scope>
    <source>
        <strain evidence="4">BR208</strain>
    </source>
</reference>
<dbReference type="NCBIfam" id="NF047373">
    <property type="entry name" value="BB0259_flg_lyt"/>
    <property type="match status" value="1"/>
</dbReference>
<dbReference type="PANTHER" id="PTHR37423">
    <property type="entry name" value="SOLUBLE LYTIC MUREIN TRANSGLYCOSYLASE-RELATED"/>
    <property type="match status" value="1"/>
</dbReference>
<gene>
    <name evidence="4" type="ORF">HCT46_01860</name>
</gene>
<name>A0A968GC31_9SPIO</name>
<evidence type="ECO:0000313" key="4">
    <source>
        <dbReference type="EMBL" id="NIZ46673.1"/>
    </source>
</evidence>
<dbReference type="Pfam" id="PF01464">
    <property type="entry name" value="SLT"/>
    <property type="match status" value="1"/>
</dbReference>
<dbReference type="Proteomes" id="UP000752013">
    <property type="component" value="Unassembled WGS sequence"/>
</dbReference>
<dbReference type="SUPFAM" id="SSF53955">
    <property type="entry name" value="Lysozyme-like"/>
    <property type="match status" value="1"/>
</dbReference>
<dbReference type="EMBL" id="JAATLK010000001">
    <property type="protein sequence ID" value="NIZ46673.1"/>
    <property type="molecule type" value="Genomic_DNA"/>
</dbReference>
<dbReference type="PANTHER" id="PTHR37423:SF2">
    <property type="entry name" value="MEMBRANE-BOUND LYTIC MUREIN TRANSGLYCOSYLASE C"/>
    <property type="match status" value="1"/>
</dbReference>
<feature type="domain" description="Transglycosylase SLT" evidence="3">
    <location>
        <begin position="593"/>
        <end position="701"/>
    </location>
</feature>
<sequence length="760" mass="88019">MKPYKYLLLCLIIIISYNSCSKSQAEELFTAPRNDEKREIIIEKLRSNIPFTMKINLKDVHAAGLGSEYYYSYHLERANEKDLAFTLLLDHIETTNPWRDYNALRAYSLAKDHADHIRSLEKKLQRNIKNEPRNTVFNYILAEIAYQNANLTESQHYLRELDPERIQQLGLTTATHRLTILTNSGLRTPYWQEDLAGFLLSWPLPKDFHLLSKDITEQFTETEFPIIKILPLVRQVSINNSKSAFQQLIDLLNTDPHLQDFFIQHPHAVRLFMQLAGKTTQRTLAIEHLERLLQLELPMSSFVQFELLRAIAILEWNLGKYEKSLHSFEKALFLATNNDDYNDILWYYLFSLYRISPKKLISFLEQDNVFIRSNAGWFDNLFSPILRDLVANNQFPDIYKIYNLIIENQASNQVQAEYAWVLSRAMHHNLIPGTRNEVLSYLEKASIDPFSYASFMAATILNETPVALLKANSVNTPLLPGNNDSSAILPQDEVSILYRSFAASVATAEVISPDLHAMGFLYYNLPNEVISYSRMYKDLLRTDTIRLLARGLYEHEMYLEAIRMLNRARSHLFFQPDQEDMKILYPLAFYEEIQKAAQSIELKPSIYLGLIRTESGFSPDITSRASAIGLAQVMPTTASDMAKKLSIPQEDLDLTNVEQNLLISSQYIYWMQGRLDGLYALLAGYNGGPNRVRRWRQEWNFLPDELFIEAIPYSETRNYVKSIVVASAAYEYLYHQETPAFIISEIFPTLRRTEIHATQQ</sequence>
<proteinExistence type="inferred from homology"/>
<evidence type="ECO:0000259" key="3">
    <source>
        <dbReference type="Pfam" id="PF01464"/>
    </source>
</evidence>
<dbReference type="InterPro" id="IPR023346">
    <property type="entry name" value="Lysozyme-like_dom_sf"/>
</dbReference>
<dbReference type="SUPFAM" id="SSF48452">
    <property type="entry name" value="TPR-like"/>
    <property type="match status" value="1"/>
</dbReference>
<evidence type="ECO:0000313" key="5">
    <source>
        <dbReference type="Proteomes" id="UP000752013"/>
    </source>
</evidence>